<dbReference type="InterPro" id="IPR051552">
    <property type="entry name" value="HptR"/>
</dbReference>
<dbReference type="InterPro" id="IPR011006">
    <property type="entry name" value="CheY-like_superfamily"/>
</dbReference>
<evidence type="ECO:0000256" key="5">
    <source>
        <dbReference type="ARBA" id="ARBA00023015"/>
    </source>
</evidence>
<dbReference type="PROSITE" id="PS50110">
    <property type="entry name" value="RESPONSE_REGULATORY"/>
    <property type="match status" value="1"/>
</dbReference>
<accession>A0A6C0FX91</accession>
<gene>
    <name evidence="12" type="ORF">GXP70_16095</name>
</gene>
<organism evidence="12 13">
    <name type="scientific">Paenibacillus lycopersici</name>
    <dbReference type="NCBI Taxonomy" id="2704462"/>
    <lineage>
        <taxon>Bacteria</taxon>
        <taxon>Bacillati</taxon>
        <taxon>Bacillota</taxon>
        <taxon>Bacilli</taxon>
        <taxon>Bacillales</taxon>
        <taxon>Paenibacillaceae</taxon>
        <taxon>Paenibacillus</taxon>
    </lineage>
</organism>
<dbReference type="CDD" id="cd17536">
    <property type="entry name" value="REC_YesN-like"/>
    <property type="match status" value="1"/>
</dbReference>
<keyword evidence="2" id="KW-0963">Cytoplasm</keyword>
<feature type="domain" description="HTH araC/xylS-type" evidence="10">
    <location>
        <begin position="440"/>
        <end position="538"/>
    </location>
</feature>
<dbReference type="PANTHER" id="PTHR42713">
    <property type="entry name" value="HISTIDINE KINASE-RELATED"/>
    <property type="match status" value="1"/>
</dbReference>
<dbReference type="SUPFAM" id="SSF46689">
    <property type="entry name" value="Homeodomain-like"/>
    <property type="match status" value="2"/>
</dbReference>
<feature type="domain" description="Response regulatory" evidence="11">
    <location>
        <begin position="3"/>
        <end position="120"/>
    </location>
</feature>
<evidence type="ECO:0000256" key="4">
    <source>
        <dbReference type="ARBA" id="ARBA00023012"/>
    </source>
</evidence>
<dbReference type="Proteomes" id="UP000476064">
    <property type="component" value="Chromosome"/>
</dbReference>
<keyword evidence="4" id="KW-0902">Two-component regulatory system</keyword>
<protein>
    <submittedName>
        <fullName evidence="12">Response regulator</fullName>
    </submittedName>
</protein>
<dbReference type="GO" id="GO:0003700">
    <property type="term" value="F:DNA-binding transcription factor activity"/>
    <property type="evidence" value="ECO:0007669"/>
    <property type="project" value="InterPro"/>
</dbReference>
<dbReference type="InterPro" id="IPR041522">
    <property type="entry name" value="CdaR_GGDEF"/>
</dbReference>
<dbReference type="KEGG" id="plyc:GXP70_16095"/>
<dbReference type="AlphaFoldDB" id="A0A6C0FX91"/>
<dbReference type="Pfam" id="PF17853">
    <property type="entry name" value="GGDEF_2"/>
    <property type="match status" value="1"/>
</dbReference>
<dbReference type="Gene3D" id="1.10.10.60">
    <property type="entry name" value="Homeodomain-like"/>
    <property type="match status" value="2"/>
</dbReference>
<evidence type="ECO:0000256" key="2">
    <source>
        <dbReference type="ARBA" id="ARBA00022490"/>
    </source>
</evidence>
<evidence type="ECO:0000313" key="13">
    <source>
        <dbReference type="Proteomes" id="UP000476064"/>
    </source>
</evidence>
<reference evidence="12 13" key="1">
    <citation type="submission" date="2020-01" db="EMBL/GenBank/DDBJ databases">
        <title>Paenibacillus sp. nov., isolated from tomato rhizosphere.</title>
        <authorList>
            <person name="Weon H.-Y."/>
            <person name="Lee S.A."/>
        </authorList>
    </citation>
    <scope>NUCLEOTIDE SEQUENCE [LARGE SCALE GENOMIC DNA]</scope>
    <source>
        <strain evidence="12 13">12200R-189</strain>
    </source>
</reference>
<dbReference type="InterPro" id="IPR001789">
    <property type="entry name" value="Sig_transdc_resp-reg_receiver"/>
</dbReference>
<evidence type="ECO:0000256" key="9">
    <source>
        <dbReference type="SAM" id="Coils"/>
    </source>
</evidence>
<name>A0A6C0FX91_9BACL</name>
<keyword evidence="9" id="KW-0175">Coiled coil</keyword>
<dbReference type="SMART" id="SM00448">
    <property type="entry name" value="REC"/>
    <property type="match status" value="1"/>
</dbReference>
<evidence type="ECO:0000256" key="3">
    <source>
        <dbReference type="ARBA" id="ARBA00022553"/>
    </source>
</evidence>
<proteinExistence type="predicted"/>
<dbReference type="PRINTS" id="PR00032">
    <property type="entry name" value="HTHARAC"/>
</dbReference>
<dbReference type="EMBL" id="CP048209">
    <property type="protein sequence ID" value="QHT61327.1"/>
    <property type="molecule type" value="Genomic_DNA"/>
</dbReference>
<evidence type="ECO:0000256" key="7">
    <source>
        <dbReference type="ARBA" id="ARBA00023163"/>
    </source>
</evidence>
<dbReference type="SMART" id="SM00342">
    <property type="entry name" value="HTH_ARAC"/>
    <property type="match status" value="1"/>
</dbReference>
<dbReference type="Gene3D" id="3.40.50.2300">
    <property type="match status" value="1"/>
</dbReference>
<dbReference type="RefSeq" id="WP_162357766.1">
    <property type="nucleotide sequence ID" value="NZ_CP048209.1"/>
</dbReference>
<dbReference type="GO" id="GO:0000160">
    <property type="term" value="P:phosphorelay signal transduction system"/>
    <property type="evidence" value="ECO:0007669"/>
    <property type="project" value="UniProtKB-KW"/>
</dbReference>
<keyword evidence="6" id="KW-0238">DNA-binding</keyword>
<dbReference type="InterPro" id="IPR009057">
    <property type="entry name" value="Homeodomain-like_sf"/>
</dbReference>
<comment type="subcellular location">
    <subcellularLocation>
        <location evidence="1">Cytoplasm</location>
    </subcellularLocation>
</comment>
<feature type="coiled-coil region" evidence="9">
    <location>
        <begin position="109"/>
        <end position="140"/>
    </location>
</feature>
<dbReference type="GO" id="GO:0005737">
    <property type="term" value="C:cytoplasm"/>
    <property type="evidence" value="ECO:0007669"/>
    <property type="project" value="UniProtKB-SubCell"/>
</dbReference>
<evidence type="ECO:0000256" key="1">
    <source>
        <dbReference type="ARBA" id="ARBA00004496"/>
    </source>
</evidence>
<evidence type="ECO:0000259" key="10">
    <source>
        <dbReference type="PROSITE" id="PS01124"/>
    </source>
</evidence>
<keyword evidence="7" id="KW-0804">Transcription</keyword>
<dbReference type="PROSITE" id="PS01124">
    <property type="entry name" value="HTH_ARAC_FAMILY_2"/>
    <property type="match status" value="1"/>
</dbReference>
<dbReference type="Pfam" id="PF00072">
    <property type="entry name" value="Response_reg"/>
    <property type="match status" value="1"/>
</dbReference>
<evidence type="ECO:0000313" key="12">
    <source>
        <dbReference type="EMBL" id="QHT61327.1"/>
    </source>
</evidence>
<dbReference type="Pfam" id="PF12833">
    <property type="entry name" value="HTH_18"/>
    <property type="match status" value="1"/>
</dbReference>
<dbReference type="SUPFAM" id="SSF52172">
    <property type="entry name" value="CheY-like"/>
    <property type="match status" value="1"/>
</dbReference>
<dbReference type="InterPro" id="IPR018060">
    <property type="entry name" value="HTH_AraC"/>
</dbReference>
<keyword evidence="5" id="KW-0805">Transcription regulation</keyword>
<dbReference type="GO" id="GO:0043565">
    <property type="term" value="F:sequence-specific DNA binding"/>
    <property type="evidence" value="ECO:0007669"/>
    <property type="project" value="InterPro"/>
</dbReference>
<dbReference type="PANTHER" id="PTHR42713:SF3">
    <property type="entry name" value="TRANSCRIPTIONAL REGULATORY PROTEIN HPTR"/>
    <property type="match status" value="1"/>
</dbReference>
<evidence type="ECO:0000256" key="6">
    <source>
        <dbReference type="ARBA" id="ARBA00023125"/>
    </source>
</evidence>
<keyword evidence="3 8" id="KW-0597">Phosphoprotein</keyword>
<feature type="modified residue" description="4-aspartylphosphate" evidence="8">
    <location>
        <position position="55"/>
    </location>
</feature>
<dbReference type="InterPro" id="IPR020449">
    <property type="entry name" value="Tscrpt_reg_AraC-type_HTH"/>
</dbReference>
<sequence>MLKVLILEDEPYLRQGLVNKITMDKLPLVIAGEADNGIDGLELLDEIKPDIVVTDIRMPGMDGLQFIEQARMLQEKLNVIIVSGYGEFEYAKRAMSFGVSDYLLKPVDREELRDALLKAIRRIEEERALEEERARLLQSHALNKETLRQRYLTKLIQLSAQTDMHDGIADHGLEEVQAHFDHYLVVALILEPYAVPHYSFRDGEEELIRFAVENIMSDRMESSGRQGVLFTHAIHANELVYLFGFNGTEERDAIHVTMREALDGIQNYLKLKATVSIGKTVERIEDIRQSYQQAKQIIRNKVIRGTGHIFEYGQFQEQLPIVRPLLSQEEERILQQWLEDGNETAWARWIEQRLESLVASPGATFSQLEWFCVDVYLLFHKFLAKLPAPERLIGDMDDLLQWLQNMETWREAVSKLNSLAREIVGYVMATNHELHTDVMEKAKQYLDTSFNEPISLQTISDTYYIHPNYFSKRFKEKFGVSFHDYLTELRMNAAVNWMLETDLKISHIAGKVGYEDPAYFGSVFRKCFGTSPRQYRAQMKAVK</sequence>
<evidence type="ECO:0000256" key="8">
    <source>
        <dbReference type="PROSITE-ProRule" id="PRU00169"/>
    </source>
</evidence>
<keyword evidence="13" id="KW-1185">Reference proteome</keyword>
<evidence type="ECO:0000259" key="11">
    <source>
        <dbReference type="PROSITE" id="PS50110"/>
    </source>
</evidence>